<evidence type="ECO:0000256" key="1">
    <source>
        <dbReference type="ARBA" id="ARBA00009427"/>
    </source>
</evidence>
<dbReference type="Pfam" id="PF02224">
    <property type="entry name" value="Cytidylate_kin"/>
    <property type="match status" value="1"/>
</dbReference>
<evidence type="ECO:0000256" key="2">
    <source>
        <dbReference type="ARBA" id="ARBA00022679"/>
    </source>
</evidence>
<dbReference type="Gene3D" id="3.40.50.300">
    <property type="entry name" value="P-loop containing nucleotide triphosphate hydrolases"/>
    <property type="match status" value="1"/>
</dbReference>
<dbReference type="EMBL" id="PXVD01000025">
    <property type="protein sequence ID" value="MDJ1372396.1"/>
    <property type="molecule type" value="Genomic_DNA"/>
</dbReference>
<feature type="binding site" evidence="8">
    <location>
        <begin position="19"/>
        <end position="27"/>
    </location>
    <ligand>
        <name>ATP</name>
        <dbReference type="ChEBI" id="CHEBI:30616"/>
    </ligand>
</feature>
<proteinExistence type="inferred from homology"/>
<dbReference type="InterPro" id="IPR027417">
    <property type="entry name" value="P-loop_NTPase"/>
</dbReference>
<evidence type="ECO:0000256" key="4">
    <source>
        <dbReference type="ARBA" id="ARBA00022777"/>
    </source>
</evidence>
<keyword evidence="2 8" id="KW-0808">Transferase</keyword>
<gene>
    <name evidence="8 10" type="primary">cmk</name>
    <name evidence="10" type="ORF">C7K25_13635</name>
</gene>
<dbReference type="GO" id="GO:0016301">
    <property type="term" value="F:kinase activity"/>
    <property type="evidence" value="ECO:0007669"/>
    <property type="project" value="UniProtKB-KW"/>
</dbReference>
<protein>
    <recommendedName>
        <fullName evidence="8">Cytidylate kinase</fullName>
        <shortName evidence="8">CK</shortName>
        <ecNumber evidence="8">2.7.4.25</ecNumber>
    </recommendedName>
    <alternativeName>
        <fullName evidence="8">Cytidine monophosphate kinase</fullName>
        <shortName evidence="8">CMP kinase</shortName>
    </alternativeName>
</protein>
<keyword evidence="8" id="KW-0963">Cytoplasm</keyword>
<reference evidence="10" key="1">
    <citation type="submission" date="2018-03" db="EMBL/GenBank/DDBJ databases">
        <authorList>
            <person name="Nunes O.C."/>
            <person name="Lopes A.R."/>
            <person name="Froufe H."/>
            <person name="Munoz-Merida A."/>
            <person name="Barroso C."/>
            <person name="Egas C."/>
        </authorList>
    </citation>
    <scope>NUCLEOTIDE SEQUENCE</scope>
    <source>
        <strain evidence="10">ON4</strain>
    </source>
</reference>
<feature type="domain" description="Cytidylate kinase" evidence="9">
    <location>
        <begin position="15"/>
        <end position="227"/>
    </location>
</feature>
<evidence type="ECO:0000256" key="7">
    <source>
        <dbReference type="ARBA" id="ARBA00048478"/>
    </source>
</evidence>
<comment type="caution">
    <text evidence="10">The sequence shown here is derived from an EMBL/GenBank/DDBJ whole genome shotgun (WGS) entry which is preliminary data.</text>
</comment>
<dbReference type="NCBIfam" id="TIGR00017">
    <property type="entry name" value="cmk"/>
    <property type="match status" value="1"/>
</dbReference>
<keyword evidence="5 8" id="KW-0067">ATP-binding</keyword>
<comment type="catalytic activity">
    <reaction evidence="7 8">
        <text>CMP + ATP = CDP + ADP</text>
        <dbReference type="Rhea" id="RHEA:11600"/>
        <dbReference type="ChEBI" id="CHEBI:30616"/>
        <dbReference type="ChEBI" id="CHEBI:58069"/>
        <dbReference type="ChEBI" id="CHEBI:60377"/>
        <dbReference type="ChEBI" id="CHEBI:456216"/>
        <dbReference type="EC" id="2.7.4.25"/>
    </reaction>
</comment>
<keyword evidence="4 8" id="KW-0418">Kinase</keyword>
<comment type="catalytic activity">
    <reaction evidence="6 8">
        <text>dCMP + ATP = dCDP + ADP</text>
        <dbReference type="Rhea" id="RHEA:25094"/>
        <dbReference type="ChEBI" id="CHEBI:30616"/>
        <dbReference type="ChEBI" id="CHEBI:57566"/>
        <dbReference type="ChEBI" id="CHEBI:58593"/>
        <dbReference type="ChEBI" id="CHEBI:456216"/>
        <dbReference type="EC" id="2.7.4.25"/>
    </reaction>
</comment>
<evidence type="ECO:0000256" key="8">
    <source>
        <dbReference type="HAMAP-Rule" id="MF_00238"/>
    </source>
</evidence>
<evidence type="ECO:0000256" key="5">
    <source>
        <dbReference type="ARBA" id="ARBA00022840"/>
    </source>
</evidence>
<dbReference type="HAMAP" id="MF_00238">
    <property type="entry name" value="Cytidyl_kinase_type1"/>
    <property type="match status" value="1"/>
</dbReference>
<keyword evidence="11" id="KW-1185">Reference proteome</keyword>
<dbReference type="CDD" id="cd02020">
    <property type="entry name" value="CMPK"/>
    <property type="match status" value="1"/>
</dbReference>
<comment type="similarity">
    <text evidence="1 8">Belongs to the cytidylate kinase family. Type 1 subfamily.</text>
</comment>
<reference evidence="10" key="2">
    <citation type="journal article" date="2022" name="Sci. Rep.">
        <title>In silico prediction of the enzymes involved in the degradation of the herbicide molinate by Gulosibacter molinativorax ON4T.</title>
        <authorList>
            <person name="Lopes A.R."/>
            <person name="Bunin E."/>
            <person name="Viana A.T."/>
            <person name="Froufe H."/>
            <person name="Munoz-Merida A."/>
            <person name="Pinho D."/>
            <person name="Figueiredo J."/>
            <person name="Barroso C."/>
            <person name="Vaz-Moreira I."/>
            <person name="Bellanger X."/>
            <person name="Egas C."/>
            <person name="Nunes O.C."/>
        </authorList>
    </citation>
    <scope>NUCLEOTIDE SEQUENCE</scope>
    <source>
        <strain evidence="10">ON4</strain>
    </source>
</reference>
<organism evidence="10 11">
    <name type="scientific">Gulosibacter molinativorax</name>
    <dbReference type="NCBI Taxonomy" id="256821"/>
    <lineage>
        <taxon>Bacteria</taxon>
        <taxon>Bacillati</taxon>
        <taxon>Actinomycetota</taxon>
        <taxon>Actinomycetes</taxon>
        <taxon>Micrococcales</taxon>
        <taxon>Microbacteriaceae</taxon>
        <taxon>Gulosibacter</taxon>
    </lineage>
</organism>
<evidence type="ECO:0000256" key="3">
    <source>
        <dbReference type="ARBA" id="ARBA00022741"/>
    </source>
</evidence>
<name>A0ABT7CB13_9MICO</name>
<dbReference type="SUPFAM" id="SSF52540">
    <property type="entry name" value="P-loop containing nucleoside triphosphate hydrolases"/>
    <property type="match status" value="1"/>
</dbReference>
<evidence type="ECO:0000259" key="9">
    <source>
        <dbReference type="Pfam" id="PF02224"/>
    </source>
</evidence>
<comment type="subcellular location">
    <subcellularLocation>
        <location evidence="8">Cytoplasm</location>
    </subcellularLocation>
</comment>
<dbReference type="EC" id="2.7.4.25" evidence="8"/>
<evidence type="ECO:0000313" key="10">
    <source>
        <dbReference type="EMBL" id="MDJ1372396.1"/>
    </source>
</evidence>
<evidence type="ECO:0000256" key="6">
    <source>
        <dbReference type="ARBA" id="ARBA00047615"/>
    </source>
</evidence>
<evidence type="ECO:0000313" key="11">
    <source>
        <dbReference type="Proteomes" id="UP001170379"/>
    </source>
</evidence>
<dbReference type="InterPro" id="IPR011994">
    <property type="entry name" value="Cytidylate_kinase_dom"/>
</dbReference>
<dbReference type="Proteomes" id="UP001170379">
    <property type="component" value="Unassembled WGS sequence"/>
</dbReference>
<sequence>MEGGAVTARDQAVVVAIDGPSGSGKSTVSKAVAKRLDWQLLDTGSVYRALTWYSLQRGVDLDDKDAVIATVPGFLEAWSLSLSPDERWVRVGDTDVTDRIRETEISAVVSKVAGIPEVRDAVNQRFREILVGTDADGIVAEGRDITTVVAPDAPVRILLTADEDVRIARRLAEKSGEDAARVAATVTERDKKDSRVTNFTAAADGVVVLDSTDLGLEATIQAALDLISARSAQ</sequence>
<keyword evidence="3 8" id="KW-0547">Nucleotide-binding</keyword>
<accession>A0ABT7CB13</accession>
<dbReference type="InterPro" id="IPR003136">
    <property type="entry name" value="Cytidylate_kin"/>
</dbReference>